<evidence type="ECO:0000313" key="3">
    <source>
        <dbReference type="EMBL" id="ELT87624.1"/>
    </source>
</evidence>
<evidence type="ECO:0000313" key="5">
    <source>
        <dbReference type="Proteomes" id="UP000014760"/>
    </source>
</evidence>
<dbReference type="HOGENOM" id="CLU_113037_0_0_1"/>
<dbReference type="Proteomes" id="UP000014760">
    <property type="component" value="Unassembled WGS sequence"/>
</dbReference>
<protein>
    <recommendedName>
        <fullName evidence="2">Domain of unknown function with conserved HDNR motif domain-containing protein</fullName>
    </recommendedName>
</protein>
<dbReference type="OrthoDB" id="10003408at2759"/>
<feature type="region of interest" description="Disordered" evidence="1">
    <location>
        <begin position="1"/>
        <end position="30"/>
    </location>
</feature>
<reference evidence="5" key="1">
    <citation type="submission" date="2012-12" db="EMBL/GenBank/DDBJ databases">
        <authorList>
            <person name="Hellsten U."/>
            <person name="Grimwood J."/>
            <person name="Chapman J.A."/>
            <person name="Shapiro H."/>
            <person name="Aerts A."/>
            <person name="Otillar R.P."/>
            <person name="Terry A.Y."/>
            <person name="Boore J.L."/>
            <person name="Simakov O."/>
            <person name="Marletaz F."/>
            <person name="Cho S.-J."/>
            <person name="Edsinger-Gonzales E."/>
            <person name="Havlak P."/>
            <person name="Kuo D.-H."/>
            <person name="Larsson T."/>
            <person name="Lv J."/>
            <person name="Arendt D."/>
            <person name="Savage R."/>
            <person name="Osoegawa K."/>
            <person name="de Jong P."/>
            <person name="Lindberg D.R."/>
            <person name="Seaver E.C."/>
            <person name="Weisblat D.A."/>
            <person name="Putnam N.H."/>
            <person name="Grigoriev I.V."/>
            <person name="Rokhsar D.S."/>
        </authorList>
    </citation>
    <scope>NUCLEOTIDE SEQUENCE</scope>
    <source>
        <strain evidence="5">I ESC-2004</strain>
    </source>
</reference>
<dbReference type="EnsemblMetazoa" id="CapteT226597">
    <property type="protein sequence ID" value="CapteP226597"/>
    <property type="gene ID" value="CapteG226597"/>
</dbReference>
<keyword evidence="5" id="KW-1185">Reference proteome</keyword>
<dbReference type="InterPro" id="IPR029369">
    <property type="entry name" value="HDNR"/>
</dbReference>
<feature type="domain" description="Domain of unknown function with conserved HDNR motif" evidence="2">
    <location>
        <begin position="1"/>
        <end position="178"/>
    </location>
</feature>
<evidence type="ECO:0000256" key="1">
    <source>
        <dbReference type="SAM" id="MobiDB-lite"/>
    </source>
</evidence>
<reference evidence="4" key="3">
    <citation type="submission" date="2015-06" db="UniProtKB">
        <authorList>
            <consortium name="EnsemblMetazoa"/>
        </authorList>
    </citation>
    <scope>IDENTIFICATION</scope>
</reference>
<dbReference type="PANTHER" id="PTHR35440">
    <property type="entry name" value="TESTIS-EXPRESSED PROTEIN 36"/>
    <property type="match status" value="1"/>
</dbReference>
<accession>R7T9F3</accession>
<organism evidence="3">
    <name type="scientific">Capitella teleta</name>
    <name type="common">Polychaete worm</name>
    <dbReference type="NCBI Taxonomy" id="283909"/>
    <lineage>
        <taxon>Eukaryota</taxon>
        <taxon>Metazoa</taxon>
        <taxon>Spiralia</taxon>
        <taxon>Lophotrochozoa</taxon>
        <taxon>Annelida</taxon>
        <taxon>Polychaeta</taxon>
        <taxon>Sedentaria</taxon>
        <taxon>Scolecida</taxon>
        <taxon>Capitellidae</taxon>
        <taxon>Capitella</taxon>
    </lineage>
</organism>
<evidence type="ECO:0000313" key="4">
    <source>
        <dbReference type="EnsemblMetazoa" id="CapteP226597"/>
    </source>
</evidence>
<reference evidence="3 5" key="2">
    <citation type="journal article" date="2013" name="Nature">
        <title>Insights into bilaterian evolution from three spiralian genomes.</title>
        <authorList>
            <person name="Simakov O."/>
            <person name="Marletaz F."/>
            <person name="Cho S.J."/>
            <person name="Edsinger-Gonzales E."/>
            <person name="Havlak P."/>
            <person name="Hellsten U."/>
            <person name="Kuo D.H."/>
            <person name="Larsson T."/>
            <person name="Lv J."/>
            <person name="Arendt D."/>
            <person name="Savage R."/>
            <person name="Osoegawa K."/>
            <person name="de Jong P."/>
            <person name="Grimwood J."/>
            <person name="Chapman J.A."/>
            <person name="Shapiro H."/>
            <person name="Aerts A."/>
            <person name="Otillar R.P."/>
            <person name="Terry A.Y."/>
            <person name="Boore J.L."/>
            <person name="Grigoriev I.V."/>
            <person name="Lindberg D.R."/>
            <person name="Seaver E.C."/>
            <person name="Weisblat D.A."/>
            <person name="Putnam N.H."/>
            <person name="Rokhsar D.S."/>
        </authorList>
    </citation>
    <scope>NUCLEOTIDE SEQUENCE</scope>
    <source>
        <strain evidence="3 5">I ESC-2004</strain>
    </source>
</reference>
<gene>
    <name evidence="3" type="ORF">CAPTEDRAFT_226597</name>
</gene>
<proteinExistence type="predicted"/>
<dbReference type="Pfam" id="PF15115">
    <property type="entry name" value="HDNR"/>
    <property type="match status" value="1"/>
</dbReference>
<dbReference type="PANTHER" id="PTHR35440:SF1">
    <property type="entry name" value="TESTIS-EXPRESSED PROTEIN 36"/>
    <property type="match status" value="1"/>
</dbReference>
<sequence>MPKGRSFAPHTDEDGGWFQHKGSARPLPLLRENSTSTGVMLKAPFDPLTSNYPSMPPLQYRMKQAPNFKTSNRFSAHDNRNALQDHGVYFGNGRDTRLLGKGLSAHEIRQHGTETEMLKHNGRVVCNYDYNTIYGGSYQGNQCTEKPTKRRFSKTYKQPRLAKLDTMTTEWFHPSTYVTPIEVMADSQEPFLGKNSWKYSNQSLSKCYPPYDYSPKKAKPFSPWMLSGMKKAMKATDA</sequence>
<evidence type="ECO:0000259" key="2">
    <source>
        <dbReference type="Pfam" id="PF15115"/>
    </source>
</evidence>
<dbReference type="EMBL" id="KB312243">
    <property type="protein sequence ID" value="ELT87624.1"/>
    <property type="molecule type" value="Genomic_DNA"/>
</dbReference>
<dbReference type="OMA" id="SWFPHIG"/>
<dbReference type="AlphaFoldDB" id="R7T9F3"/>
<name>R7T9F3_CAPTE</name>
<dbReference type="EMBL" id="AMQN01003606">
    <property type="status" value="NOT_ANNOTATED_CDS"/>
    <property type="molecule type" value="Genomic_DNA"/>
</dbReference>